<keyword evidence="3" id="KW-1185">Reference proteome</keyword>
<feature type="chain" id="PRO_5037272096" description="Secreted protein" evidence="1">
    <location>
        <begin position="28"/>
        <end position="192"/>
    </location>
</feature>
<protein>
    <recommendedName>
        <fullName evidence="4">Secreted protein</fullName>
    </recommendedName>
</protein>
<dbReference type="EMBL" id="BOMV01000069">
    <property type="protein sequence ID" value="GIE99186.1"/>
    <property type="molecule type" value="Genomic_DNA"/>
</dbReference>
<keyword evidence="1" id="KW-0732">Signal</keyword>
<evidence type="ECO:0000313" key="2">
    <source>
        <dbReference type="EMBL" id="GIE99186.1"/>
    </source>
</evidence>
<evidence type="ECO:0000256" key="1">
    <source>
        <dbReference type="SAM" id="SignalP"/>
    </source>
</evidence>
<gene>
    <name evidence="2" type="ORF">Ari01nite_66510</name>
</gene>
<comment type="caution">
    <text evidence="2">The sequence shown here is derived from an EMBL/GenBank/DDBJ whole genome shotgun (WGS) entry which is preliminary data.</text>
</comment>
<dbReference type="AlphaFoldDB" id="A0A919MTE8"/>
<accession>A0A919MTE8</accession>
<evidence type="ECO:0000313" key="3">
    <source>
        <dbReference type="Proteomes" id="UP000636960"/>
    </source>
</evidence>
<dbReference type="RefSeq" id="WP_203786178.1">
    <property type="nucleotide sequence ID" value="NZ_BOMV01000069.1"/>
</dbReference>
<organism evidence="2 3">
    <name type="scientific">Paractinoplanes rishiriensis</name>
    <dbReference type="NCBI Taxonomy" id="1050105"/>
    <lineage>
        <taxon>Bacteria</taxon>
        <taxon>Bacillati</taxon>
        <taxon>Actinomycetota</taxon>
        <taxon>Actinomycetes</taxon>
        <taxon>Micromonosporales</taxon>
        <taxon>Micromonosporaceae</taxon>
        <taxon>Paractinoplanes</taxon>
    </lineage>
</organism>
<name>A0A919MTE8_9ACTN</name>
<evidence type="ECO:0008006" key="4">
    <source>
        <dbReference type="Google" id="ProtNLM"/>
    </source>
</evidence>
<dbReference type="Proteomes" id="UP000636960">
    <property type="component" value="Unassembled WGS sequence"/>
</dbReference>
<sequence>MSRFRRAAAAVVVLLTGVLAAPTAAQATTLPWNSAPCITGGLYDIVTDTHQNWYVVRGSATQCAPTVEYGGFRVVVYKENAARGFSAGWNARQFPSAEPGESVWFGAAALQRKAGNYGLCLVAAGDKRIDCASATISKASAAVGSPPVLWPISVDDPLVAKEFDADPYTAAPNPAVGNGHDDNPHTFCGTCW</sequence>
<reference evidence="2" key="1">
    <citation type="submission" date="2021-01" db="EMBL/GenBank/DDBJ databases">
        <title>Whole genome shotgun sequence of Actinoplanes rishiriensis NBRC 108556.</title>
        <authorList>
            <person name="Komaki H."/>
            <person name="Tamura T."/>
        </authorList>
    </citation>
    <scope>NUCLEOTIDE SEQUENCE</scope>
    <source>
        <strain evidence="2">NBRC 108556</strain>
    </source>
</reference>
<feature type="signal peptide" evidence="1">
    <location>
        <begin position="1"/>
        <end position="27"/>
    </location>
</feature>
<proteinExistence type="predicted"/>